<evidence type="ECO:0000256" key="1">
    <source>
        <dbReference type="SAM" id="Phobius"/>
    </source>
</evidence>
<comment type="caution">
    <text evidence="2">The sequence shown here is derived from an EMBL/GenBank/DDBJ whole genome shotgun (WGS) entry which is preliminary data.</text>
</comment>
<sequence>MGGTGWEVCMADDRREGDKRSSGVAEAATWWRALMASHAFRSVLAVVLVAVGIVVFAVSVK</sequence>
<reference evidence="2" key="1">
    <citation type="journal article" date="2014" name="Int. J. Syst. Evol. Microbiol.">
        <title>Complete genome sequence of Corynebacterium casei LMG S-19264T (=DSM 44701T), isolated from a smear-ripened cheese.</title>
        <authorList>
            <consortium name="US DOE Joint Genome Institute (JGI-PGF)"/>
            <person name="Walter F."/>
            <person name="Albersmeier A."/>
            <person name="Kalinowski J."/>
            <person name="Ruckert C."/>
        </authorList>
    </citation>
    <scope>NUCLEOTIDE SEQUENCE</scope>
    <source>
        <strain evidence="2">JCM 13306</strain>
    </source>
</reference>
<dbReference type="EMBL" id="BNBA01000016">
    <property type="protein sequence ID" value="GHH54910.1"/>
    <property type="molecule type" value="Genomic_DNA"/>
</dbReference>
<proteinExistence type="predicted"/>
<protein>
    <submittedName>
        <fullName evidence="2">Uncharacterized protein</fullName>
    </submittedName>
</protein>
<gene>
    <name evidence="2" type="ORF">GCM10009090_22450</name>
</gene>
<organism evidence="2 3">
    <name type="scientific">Xanthomonas boreopolis</name>
    <dbReference type="NCBI Taxonomy" id="86183"/>
    <lineage>
        <taxon>Bacteria</taxon>
        <taxon>Pseudomonadati</taxon>
        <taxon>Pseudomonadota</taxon>
        <taxon>Gammaproteobacteria</taxon>
        <taxon>Lysobacterales</taxon>
        <taxon>Lysobacteraceae</taxon>
        <taxon>Xanthomonas</taxon>
    </lineage>
</organism>
<dbReference type="Proteomes" id="UP000623958">
    <property type="component" value="Unassembled WGS sequence"/>
</dbReference>
<evidence type="ECO:0000313" key="2">
    <source>
        <dbReference type="EMBL" id="GHH54910.1"/>
    </source>
</evidence>
<keyword evidence="1" id="KW-0472">Membrane</keyword>
<keyword evidence="1" id="KW-0812">Transmembrane</keyword>
<feature type="transmembrane region" description="Helical" evidence="1">
    <location>
        <begin position="39"/>
        <end position="60"/>
    </location>
</feature>
<keyword evidence="3" id="KW-1185">Reference proteome</keyword>
<evidence type="ECO:0000313" key="3">
    <source>
        <dbReference type="Proteomes" id="UP000623958"/>
    </source>
</evidence>
<name>A0A919F8D7_9XANT</name>
<keyword evidence="1" id="KW-1133">Transmembrane helix</keyword>
<reference evidence="2" key="2">
    <citation type="submission" date="2020-09" db="EMBL/GenBank/DDBJ databases">
        <authorList>
            <person name="Sun Q."/>
            <person name="Ohkuma M."/>
        </authorList>
    </citation>
    <scope>NUCLEOTIDE SEQUENCE</scope>
    <source>
        <strain evidence="2">JCM 13306</strain>
    </source>
</reference>
<accession>A0A919F8D7</accession>
<dbReference type="AlphaFoldDB" id="A0A919F8D7"/>